<name>A0A381NKM0_9ZZZZ</name>
<dbReference type="Pfam" id="PF07045">
    <property type="entry name" value="DUF1330"/>
    <property type="match status" value="1"/>
</dbReference>
<feature type="domain" description="DUF1330" evidence="1">
    <location>
        <begin position="5"/>
        <end position="60"/>
    </location>
</feature>
<dbReference type="InterPro" id="IPR010753">
    <property type="entry name" value="DUF1330"/>
</dbReference>
<sequence length="61" mass="6564">GGVGAGKVLSLEGFDQSRVAVTEFPSMKHAIDCFNSEEYQASMKILDGGVERDVFIVEGLE</sequence>
<organism evidence="2">
    <name type="scientific">marine metagenome</name>
    <dbReference type="NCBI Taxonomy" id="408172"/>
    <lineage>
        <taxon>unclassified sequences</taxon>
        <taxon>metagenomes</taxon>
        <taxon>ecological metagenomes</taxon>
    </lineage>
</organism>
<protein>
    <recommendedName>
        <fullName evidence="1">DUF1330 domain-containing protein</fullName>
    </recommendedName>
</protein>
<feature type="non-terminal residue" evidence="2">
    <location>
        <position position="1"/>
    </location>
</feature>
<reference evidence="2" key="1">
    <citation type="submission" date="2018-05" db="EMBL/GenBank/DDBJ databases">
        <authorList>
            <person name="Lanie J.A."/>
            <person name="Ng W.-L."/>
            <person name="Kazmierczak K.M."/>
            <person name="Andrzejewski T.M."/>
            <person name="Davidsen T.M."/>
            <person name="Wayne K.J."/>
            <person name="Tettelin H."/>
            <person name="Glass J.I."/>
            <person name="Rusch D."/>
            <person name="Podicherti R."/>
            <person name="Tsui H.-C.T."/>
            <person name="Winkler M.E."/>
        </authorList>
    </citation>
    <scope>NUCLEOTIDE SEQUENCE</scope>
</reference>
<gene>
    <name evidence="2" type="ORF">METZ01_LOCUS8016</name>
</gene>
<proteinExistence type="predicted"/>
<dbReference type="SUPFAM" id="SSF54909">
    <property type="entry name" value="Dimeric alpha+beta barrel"/>
    <property type="match status" value="1"/>
</dbReference>
<dbReference type="EMBL" id="UINC01000432">
    <property type="protein sequence ID" value="SUZ55162.1"/>
    <property type="molecule type" value="Genomic_DNA"/>
</dbReference>
<evidence type="ECO:0000313" key="2">
    <source>
        <dbReference type="EMBL" id="SUZ55162.1"/>
    </source>
</evidence>
<accession>A0A381NKM0</accession>
<dbReference type="AlphaFoldDB" id="A0A381NKM0"/>
<evidence type="ECO:0000259" key="1">
    <source>
        <dbReference type="Pfam" id="PF07045"/>
    </source>
</evidence>
<dbReference type="Gene3D" id="3.30.70.100">
    <property type="match status" value="1"/>
</dbReference>
<dbReference type="InterPro" id="IPR011008">
    <property type="entry name" value="Dimeric_a/b-barrel"/>
</dbReference>